<protein>
    <recommendedName>
        <fullName evidence="4">2'-5' RNA ligase family protein</fullName>
    </recommendedName>
</protein>
<proteinExistence type="predicted"/>
<evidence type="ECO:0000313" key="2">
    <source>
        <dbReference type="EMBL" id="KAG8468160.1"/>
    </source>
</evidence>
<dbReference type="InterPro" id="IPR009097">
    <property type="entry name" value="Cyclic_Pdiesterase"/>
</dbReference>
<evidence type="ECO:0000313" key="3">
    <source>
        <dbReference type="Proteomes" id="UP000751190"/>
    </source>
</evidence>
<dbReference type="SUPFAM" id="SSF55144">
    <property type="entry name" value="LigT-like"/>
    <property type="match status" value="1"/>
</dbReference>
<organism evidence="2 3">
    <name type="scientific">Diacronema lutheri</name>
    <name type="common">Unicellular marine alga</name>
    <name type="synonym">Monochrysis lutheri</name>
    <dbReference type="NCBI Taxonomy" id="2081491"/>
    <lineage>
        <taxon>Eukaryota</taxon>
        <taxon>Haptista</taxon>
        <taxon>Haptophyta</taxon>
        <taxon>Pavlovophyceae</taxon>
        <taxon>Pavlovales</taxon>
        <taxon>Pavlovaceae</taxon>
        <taxon>Diacronema</taxon>
    </lineage>
</organism>
<sequence length="258" mass="28595">MAVDGASTLAAITMALGKYRVAHSTTVAIVPPEHLWPPIQAARERLRDGGLTRWPPHVNLIYPFVEPPYFERFAERFAPAVAQCAPFRVRLERLGVFGSSRRGVVWLDPVVVGAADGERPWARLHERLCAVAPELQSPGRPFVPHMTITHTESCDAAREIADELGAEWAAAGLAVEFDVQEVFILCRSSATEPFRLAWRLPLGEGAPAPRADPRAFESMPTPSSLNWRPRERESLHAKMRAAYRARQARCRASEDGSS</sequence>
<dbReference type="Proteomes" id="UP000751190">
    <property type="component" value="Unassembled WGS sequence"/>
</dbReference>
<dbReference type="OMA" id="VGEICMI"/>
<dbReference type="AlphaFoldDB" id="A0A8J5XZ43"/>
<gene>
    <name evidence="2" type="ORF">KFE25_007212</name>
</gene>
<dbReference type="PANTHER" id="PTHR37474">
    <property type="entry name" value="RNA LIGASE/CYCLIC NUCLEOTIDE PHOSPHODIESTERASE"/>
    <property type="match status" value="1"/>
</dbReference>
<dbReference type="OrthoDB" id="10263155at2759"/>
<dbReference type="Gene3D" id="3.90.1140.10">
    <property type="entry name" value="Cyclic phosphodiesterase"/>
    <property type="match status" value="1"/>
</dbReference>
<dbReference type="EMBL" id="JAGTXO010000005">
    <property type="protein sequence ID" value="KAG8468160.1"/>
    <property type="molecule type" value="Genomic_DNA"/>
</dbReference>
<comment type="caution">
    <text evidence="2">The sequence shown here is derived from an EMBL/GenBank/DDBJ whole genome shotgun (WGS) entry which is preliminary data.</text>
</comment>
<name>A0A8J5XZ43_DIALT</name>
<evidence type="ECO:0000256" key="1">
    <source>
        <dbReference type="SAM" id="MobiDB-lite"/>
    </source>
</evidence>
<dbReference type="PANTHER" id="PTHR37474:SF1">
    <property type="entry name" value="2'-5' RNA LIGASE FAMILY PROTEIN"/>
    <property type="match status" value="1"/>
</dbReference>
<accession>A0A8J5XZ43</accession>
<keyword evidence="3" id="KW-1185">Reference proteome</keyword>
<dbReference type="Pfam" id="PF13563">
    <property type="entry name" value="2_5_RNA_ligase2"/>
    <property type="match status" value="1"/>
</dbReference>
<evidence type="ECO:0008006" key="4">
    <source>
        <dbReference type="Google" id="ProtNLM"/>
    </source>
</evidence>
<feature type="region of interest" description="Disordered" evidence="1">
    <location>
        <begin position="209"/>
        <end position="231"/>
    </location>
</feature>
<reference evidence="2" key="1">
    <citation type="submission" date="2021-05" db="EMBL/GenBank/DDBJ databases">
        <title>The genome of the haptophyte Pavlova lutheri (Diacronema luteri, Pavlovales) - a model for lipid biosynthesis in eukaryotic algae.</title>
        <authorList>
            <person name="Hulatt C.J."/>
            <person name="Posewitz M.C."/>
        </authorList>
    </citation>
    <scope>NUCLEOTIDE SEQUENCE</scope>
    <source>
        <strain evidence="2">NIVA-4/92</strain>
    </source>
</reference>